<dbReference type="Pfam" id="PF07859">
    <property type="entry name" value="Abhydrolase_3"/>
    <property type="match status" value="2"/>
</dbReference>
<dbReference type="AlphaFoldDB" id="A0A4D9D022"/>
<feature type="compositionally biased region" description="Low complexity" evidence="1">
    <location>
        <begin position="564"/>
        <end position="580"/>
    </location>
</feature>
<dbReference type="OrthoDB" id="408631at2759"/>
<comment type="caution">
    <text evidence="3">The sequence shown here is derived from an EMBL/GenBank/DDBJ whole genome shotgun (WGS) entry which is preliminary data.</text>
</comment>
<dbReference type="InterPro" id="IPR013094">
    <property type="entry name" value="AB_hydrolase_3"/>
</dbReference>
<dbReference type="EMBL" id="SDOX01000016">
    <property type="protein sequence ID" value="TFJ84982.1"/>
    <property type="molecule type" value="Genomic_DNA"/>
</dbReference>
<dbReference type="GO" id="GO:0005829">
    <property type="term" value="C:cytosol"/>
    <property type="evidence" value="ECO:0007669"/>
    <property type="project" value="TreeGrafter"/>
</dbReference>
<feature type="domain" description="Alpha/beta hydrolase fold-3" evidence="2">
    <location>
        <begin position="666"/>
        <end position="761"/>
    </location>
</feature>
<dbReference type="InterPro" id="IPR029058">
    <property type="entry name" value="AB_hydrolase_fold"/>
</dbReference>
<accession>A0A4D9D022</accession>
<dbReference type="GO" id="GO:0019433">
    <property type="term" value="P:triglyceride catabolic process"/>
    <property type="evidence" value="ECO:0007669"/>
    <property type="project" value="TreeGrafter"/>
</dbReference>
<feature type="compositionally biased region" description="Low complexity" evidence="1">
    <location>
        <begin position="591"/>
        <end position="606"/>
    </location>
</feature>
<dbReference type="GO" id="GO:0004771">
    <property type="term" value="F:sterol ester esterase activity"/>
    <property type="evidence" value="ECO:0007669"/>
    <property type="project" value="TreeGrafter"/>
</dbReference>
<dbReference type="PANTHER" id="PTHR23025">
    <property type="entry name" value="TRIACYLGLYCEROL LIPASE"/>
    <property type="match status" value="1"/>
</dbReference>
<gene>
    <name evidence="3" type="ORF">NSK_003407</name>
</gene>
<organism evidence="3 4">
    <name type="scientific">Nannochloropsis salina CCMP1776</name>
    <dbReference type="NCBI Taxonomy" id="1027361"/>
    <lineage>
        <taxon>Eukaryota</taxon>
        <taxon>Sar</taxon>
        <taxon>Stramenopiles</taxon>
        <taxon>Ochrophyta</taxon>
        <taxon>Eustigmatophyceae</taxon>
        <taxon>Eustigmatales</taxon>
        <taxon>Monodopsidaceae</taxon>
        <taxon>Microchloropsis</taxon>
        <taxon>Microchloropsis salina</taxon>
    </lineage>
</organism>
<keyword evidence="4" id="KW-1185">Reference proteome</keyword>
<feature type="domain" description="Alpha/beta hydrolase fold-3" evidence="2">
    <location>
        <begin position="394"/>
        <end position="488"/>
    </location>
</feature>
<name>A0A4D9D022_9STRA</name>
<evidence type="ECO:0000259" key="2">
    <source>
        <dbReference type="Pfam" id="PF07859"/>
    </source>
</evidence>
<protein>
    <recommendedName>
        <fullName evidence="2">Alpha/beta hydrolase fold-3 domain-containing protein</fullName>
    </recommendedName>
</protein>
<evidence type="ECO:0000313" key="4">
    <source>
        <dbReference type="Proteomes" id="UP000355283"/>
    </source>
</evidence>
<evidence type="ECO:0000256" key="1">
    <source>
        <dbReference type="SAM" id="MobiDB-lite"/>
    </source>
</evidence>
<dbReference type="SUPFAM" id="SSF53474">
    <property type="entry name" value="alpha/beta-Hydrolases"/>
    <property type="match status" value="1"/>
</dbReference>
<dbReference type="PANTHER" id="PTHR23025:SF3">
    <property type="entry name" value="HORMONE-SENSITIVE LIPASE"/>
    <property type="match status" value="1"/>
</dbReference>
<dbReference type="Proteomes" id="UP000355283">
    <property type="component" value="Unassembled WGS sequence"/>
</dbReference>
<feature type="region of interest" description="Disordered" evidence="1">
    <location>
        <begin position="496"/>
        <end position="518"/>
    </location>
</feature>
<dbReference type="Gene3D" id="3.40.50.1820">
    <property type="entry name" value="alpha/beta hydrolase"/>
    <property type="match status" value="2"/>
</dbReference>
<evidence type="ECO:0000313" key="3">
    <source>
        <dbReference type="EMBL" id="TFJ84982.1"/>
    </source>
</evidence>
<proteinExistence type="predicted"/>
<dbReference type="GO" id="GO:0004806">
    <property type="term" value="F:triacylglycerol lipase activity"/>
    <property type="evidence" value="ECO:0007669"/>
    <property type="project" value="TreeGrafter"/>
</dbReference>
<sequence length="836" mass="89610">MPPLPPHPPPANLTLQALEETSTLLHEAMHLTKSMGGSRSPVPLHETSLTLAALDLSLTFRVHKLIPGVEEMSNDPNKVTYHCLQQAVQALKQAGGPTNHPHGGYGGADSILLYLSHALATLIKCLKGLQHVTRVKEVFQTRLYFATLVVLAWFCKKRGQGRRLVLWVVGMGYLARKLHFLSLQRSVDASHRRLLTLLRLWVIMDSVMVYTESCKDRNVAHHTLIARPFRDDVKAKRWLSRQLLEAVPPPPETAYWYESSPVAAALRRFMNVVYASFGNGVAFSGVSNAVSPPQSPWRWRLLGAPVTAASFLYYTFRPGIASRDACASMSPAPIELLQQAWTSAHNPLTEWLALRLARRRGLAWQRRVRVAGVSCYLLSQSDPGLDTGAARPLLFFVHGGGFVAHLFLADMPALVAWTLSLGPRAVLLIPEYTLVPHARFPRPTQELLAVYKAVREGGREGLGFVPAWVALAGESAGGNLAGSLCVALAGAVVEREEGGQGGRKRDRRGGAAGGERPKGATALGLCEAHPHLVSVEPLPALGGGSDLDGSTGSKLERREEEVGQAQASHAASLLLNLPPARGGGEGMSHTSSEAGSLRSCSSCSSSDTEEEKGGEGRRRGRGRGAGSFVGADARGPGLVLVQVRMVGGLERGWVMRGFLNFCLTPSPSRSVHMADPLLPLGLFTAVADAYLPSLTTDPSRDPLISPYFAHDKLLSRFPPTFIGVGGFDPLLDDTVDFDCRLRHVGVPSTLRLGRDLPHGFLGLYGLDRAATAIMEEAGRFLAREGGGEEGFKGGTGMDGMIVETGLMQGETGEEMACDVGAAVGGEGLLGIATEGE</sequence>
<reference evidence="3 4" key="1">
    <citation type="submission" date="2019-01" db="EMBL/GenBank/DDBJ databases">
        <title>Nuclear Genome Assembly of the Microalgal Biofuel strain Nannochloropsis salina CCMP1776.</title>
        <authorList>
            <person name="Hovde B."/>
        </authorList>
    </citation>
    <scope>NUCLEOTIDE SEQUENCE [LARGE SCALE GENOMIC DNA]</scope>
    <source>
        <strain evidence="3 4">CCMP1776</strain>
    </source>
</reference>
<feature type="region of interest" description="Disordered" evidence="1">
    <location>
        <begin position="536"/>
        <end position="628"/>
    </location>
</feature>